<dbReference type="AlphaFoldDB" id="A0A251TUL2"/>
<dbReference type="Gene3D" id="1.10.10.60">
    <property type="entry name" value="Homeodomain-like"/>
    <property type="match status" value="1"/>
</dbReference>
<reference evidence="13" key="2">
    <citation type="submission" date="2017-02" db="EMBL/GenBank/DDBJ databases">
        <title>Sunflower complete genome.</title>
        <authorList>
            <person name="Langlade N."/>
            <person name="Munos S."/>
        </authorList>
    </citation>
    <scope>NUCLEOTIDE SEQUENCE [LARGE SCALE GENOMIC DNA]</scope>
    <source>
        <tissue evidence="13">Leaves</tissue>
    </source>
</reference>
<dbReference type="PROSITE" id="PS50071">
    <property type="entry name" value="HOMEOBOX_2"/>
    <property type="match status" value="1"/>
</dbReference>
<dbReference type="SMART" id="SM00389">
    <property type="entry name" value="HOX"/>
    <property type="match status" value="1"/>
</dbReference>
<evidence type="ECO:0000256" key="7">
    <source>
        <dbReference type="ARBA" id="ARBA00023242"/>
    </source>
</evidence>
<dbReference type="Gramene" id="mRNA:HanXRQr2_Chr09g0385341">
    <property type="protein sequence ID" value="mRNA:HanXRQr2_Chr09g0385341"/>
    <property type="gene ID" value="HanXRQr2_Chr09g0385341"/>
</dbReference>
<evidence type="ECO:0000259" key="11">
    <source>
        <dbReference type="PROSITE" id="PS50071"/>
    </source>
</evidence>
<accession>A0A251TUL2</accession>
<reference evidence="12" key="3">
    <citation type="submission" date="2020-06" db="EMBL/GenBank/DDBJ databases">
        <title>Helianthus annuus Genome sequencing and assembly Release 2.</title>
        <authorList>
            <person name="Gouzy J."/>
            <person name="Langlade N."/>
            <person name="Munos S."/>
        </authorList>
    </citation>
    <scope>NUCLEOTIDE SEQUENCE</scope>
    <source>
        <tissue evidence="12">Leaves</tissue>
    </source>
</reference>
<dbReference type="GO" id="GO:0043565">
    <property type="term" value="F:sequence-specific DNA binding"/>
    <property type="evidence" value="ECO:0007669"/>
    <property type="project" value="InterPro"/>
</dbReference>
<evidence type="ECO:0000256" key="10">
    <source>
        <dbReference type="SAM" id="MobiDB-lite"/>
    </source>
</evidence>
<keyword evidence="3" id="KW-0805">Transcription regulation</keyword>
<reference evidence="12 14" key="1">
    <citation type="journal article" date="2017" name="Nature">
        <title>The sunflower genome provides insights into oil metabolism, flowering and Asterid evolution.</title>
        <authorList>
            <person name="Badouin H."/>
            <person name="Gouzy J."/>
            <person name="Grassa C.J."/>
            <person name="Murat F."/>
            <person name="Staton S.E."/>
            <person name="Cottret L."/>
            <person name="Lelandais-Briere C."/>
            <person name="Owens G.L."/>
            <person name="Carrere S."/>
            <person name="Mayjonade B."/>
            <person name="Legrand L."/>
            <person name="Gill N."/>
            <person name="Kane N.C."/>
            <person name="Bowers J.E."/>
            <person name="Hubner S."/>
            <person name="Bellec A."/>
            <person name="Berard A."/>
            <person name="Berges H."/>
            <person name="Blanchet N."/>
            <person name="Boniface M.C."/>
            <person name="Brunel D."/>
            <person name="Catrice O."/>
            <person name="Chaidir N."/>
            <person name="Claudel C."/>
            <person name="Donnadieu C."/>
            <person name="Faraut T."/>
            <person name="Fievet G."/>
            <person name="Helmstetter N."/>
            <person name="King M."/>
            <person name="Knapp S.J."/>
            <person name="Lai Z."/>
            <person name="Le Paslier M.C."/>
            <person name="Lippi Y."/>
            <person name="Lorenzon L."/>
            <person name="Mandel J.R."/>
            <person name="Marage G."/>
            <person name="Marchand G."/>
            <person name="Marquand E."/>
            <person name="Bret-Mestries E."/>
            <person name="Morien E."/>
            <person name="Nambeesan S."/>
            <person name="Nguyen T."/>
            <person name="Pegot-Espagnet P."/>
            <person name="Pouilly N."/>
            <person name="Raftis F."/>
            <person name="Sallet E."/>
            <person name="Schiex T."/>
            <person name="Thomas J."/>
            <person name="Vandecasteele C."/>
            <person name="Vares D."/>
            <person name="Vear F."/>
            <person name="Vautrin S."/>
            <person name="Crespi M."/>
            <person name="Mangin B."/>
            <person name="Burke J.M."/>
            <person name="Salse J."/>
            <person name="Munos S."/>
            <person name="Vincourt P."/>
            <person name="Rieseberg L.H."/>
            <person name="Langlade N.B."/>
        </authorList>
    </citation>
    <scope>NUCLEOTIDE SEQUENCE [LARGE SCALE GENOMIC DNA]</scope>
    <source>
        <strain evidence="14">cv. SF193</strain>
        <tissue evidence="12">Leaves</tissue>
    </source>
</reference>
<dbReference type="OrthoDB" id="6159439at2759"/>
<sequence length="268" mass="30541">MVHEISCITSLNLSLGCYDIPIKHRLDPQDHDRDRDWERNQDKSRQQPEKRSVIKLDQPLPSLILGFGRDQDLAKLIQQPLPSIGSVVSSYSNSTSAKRQIDDSSKEVDMDRDEFDGGARKKLRLTKEQSFVLEESFKQHTTLNPKEKLILAKSLNLRPRQVEVWFQNRRARTKLKQNEVESALLKKCCEALTSDNLRLKREIQQLKDIKSSGLPAHLYMQFPAAGNRIMCPSCERNNSGFGDSGVDTTKSSKTPYARAPKSHSHQIS</sequence>
<dbReference type="InterPro" id="IPR050762">
    <property type="entry name" value="HD-ZIP_Homeobox_LZ_Class_II"/>
</dbReference>
<dbReference type="InParanoid" id="A0A251TUL2"/>
<name>A0A251TUL2_HELAN</name>
<dbReference type="Pfam" id="PF00046">
    <property type="entry name" value="Homeodomain"/>
    <property type="match status" value="1"/>
</dbReference>
<dbReference type="STRING" id="4232.A0A251TUL2"/>
<keyword evidence="6" id="KW-0804">Transcription</keyword>
<dbReference type="SUPFAM" id="SSF46689">
    <property type="entry name" value="Homeodomain-like"/>
    <property type="match status" value="1"/>
</dbReference>
<dbReference type="EMBL" id="MNCJ02000324">
    <property type="protein sequence ID" value="KAF5790621.1"/>
    <property type="molecule type" value="Genomic_DNA"/>
</dbReference>
<comment type="subcellular location">
    <subcellularLocation>
        <location evidence="1 8 9">Nucleus</location>
    </subcellularLocation>
</comment>
<dbReference type="InterPro" id="IPR009057">
    <property type="entry name" value="Homeodomain-like_sf"/>
</dbReference>
<feature type="compositionally biased region" description="Polar residues" evidence="10">
    <location>
        <begin position="241"/>
        <end position="254"/>
    </location>
</feature>
<dbReference type="GO" id="GO:0005634">
    <property type="term" value="C:nucleus"/>
    <property type="evidence" value="ECO:0007669"/>
    <property type="project" value="UniProtKB-SubCell"/>
</dbReference>
<evidence type="ECO:0000256" key="2">
    <source>
        <dbReference type="ARBA" id="ARBA00006074"/>
    </source>
</evidence>
<evidence type="ECO:0000256" key="3">
    <source>
        <dbReference type="ARBA" id="ARBA00023015"/>
    </source>
</evidence>
<dbReference type="InterPro" id="IPR003106">
    <property type="entry name" value="Leu_zip_homeo"/>
</dbReference>
<keyword evidence="5 8" id="KW-0371">Homeobox</keyword>
<feature type="region of interest" description="Disordered" evidence="10">
    <location>
        <begin position="241"/>
        <end position="268"/>
    </location>
</feature>
<dbReference type="InterPro" id="IPR001356">
    <property type="entry name" value="HD"/>
</dbReference>
<protein>
    <submittedName>
        <fullName evidence="13">Putative leucine zipper, homeobox-associated, Homeodomain-like protein</fullName>
    </submittedName>
    <submittedName>
        <fullName evidence="12">Transcription factor HB-other family</fullName>
    </submittedName>
</protein>
<feature type="region of interest" description="Disordered" evidence="10">
    <location>
        <begin position="24"/>
        <end position="51"/>
    </location>
</feature>
<dbReference type="EMBL" id="CM007898">
    <property type="protein sequence ID" value="OTG14837.1"/>
    <property type="molecule type" value="Genomic_DNA"/>
</dbReference>
<feature type="DNA-binding region" description="Homeobox" evidence="8">
    <location>
        <begin position="118"/>
        <end position="177"/>
    </location>
</feature>
<keyword evidence="14" id="KW-1185">Reference proteome</keyword>
<evidence type="ECO:0000256" key="4">
    <source>
        <dbReference type="ARBA" id="ARBA00023125"/>
    </source>
</evidence>
<evidence type="ECO:0000256" key="8">
    <source>
        <dbReference type="PROSITE-ProRule" id="PRU00108"/>
    </source>
</evidence>
<dbReference type="PROSITE" id="PS00027">
    <property type="entry name" value="HOMEOBOX_1"/>
    <property type="match status" value="1"/>
</dbReference>
<dbReference type="InterPro" id="IPR017970">
    <property type="entry name" value="Homeobox_CS"/>
</dbReference>
<organism evidence="13 14">
    <name type="scientific">Helianthus annuus</name>
    <name type="common">Common sunflower</name>
    <dbReference type="NCBI Taxonomy" id="4232"/>
    <lineage>
        <taxon>Eukaryota</taxon>
        <taxon>Viridiplantae</taxon>
        <taxon>Streptophyta</taxon>
        <taxon>Embryophyta</taxon>
        <taxon>Tracheophyta</taxon>
        <taxon>Spermatophyta</taxon>
        <taxon>Magnoliopsida</taxon>
        <taxon>eudicotyledons</taxon>
        <taxon>Gunneridae</taxon>
        <taxon>Pentapetalae</taxon>
        <taxon>asterids</taxon>
        <taxon>campanulids</taxon>
        <taxon>Asterales</taxon>
        <taxon>Asteraceae</taxon>
        <taxon>Asteroideae</taxon>
        <taxon>Heliantheae alliance</taxon>
        <taxon>Heliantheae</taxon>
        <taxon>Helianthus</taxon>
    </lineage>
</organism>
<evidence type="ECO:0000313" key="12">
    <source>
        <dbReference type="EMBL" id="KAF5790621.1"/>
    </source>
</evidence>
<evidence type="ECO:0000256" key="6">
    <source>
        <dbReference type="ARBA" id="ARBA00023163"/>
    </source>
</evidence>
<evidence type="ECO:0000256" key="5">
    <source>
        <dbReference type="ARBA" id="ARBA00023155"/>
    </source>
</evidence>
<evidence type="ECO:0000313" key="13">
    <source>
        <dbReference type="EMBL" id="OTG14837.1"/>
    </source>
</evidence>
<evidence type="ECO:0000256" key="1">
    <source>
        <dbReference type="ARBA" id="ARBA00004123"/>
    </source>
</evidence>
<dbReference type="PANTHER" id="PTHR45714:SF34">
    <property type="entry name" value="HOMEOBOX-LEUCINE ZIPPER PROTEIN HAT9"/>
    <property type="match status" value="1"/>
</dbReference>
<comment type="similarity">
    <text evidence="2">Belongs to the HD-ZIP homeobox family. Class II subfamily.</text>
</comment>
<dbReference type="OMA" id="VHEISCI"/>
<dbReference type="PANTHER" id="PTHR45714">
    <property type="entry name" value="HOMEOBOX-LEUCINE ZIPPER PROTEIN HAT14"/>
    <property type="match status" value="1"/>
</dbReference>
<dbReference type="SMART" id="SM00340">
    <property type="entry name" value="HALZ"/>
    <property type="match status" value="1"/>
</dbReference>
<dbReference type="Proteomes" id="UP000215914">
    <property type="component" value="Chromosome 9"/>
</dbReference>
<evidence type="ECO:0000256" key="9">
    <source>
        <dbReference type="RuleBase" id="RU000682"/>
    </source>
</evidence>
<keyword evidence="7 8" id="KW-0539">Nucleus</keyword>
<evidence type="ECO:0000313" key="14">
    <source>
        <dbReference type="Proteomes" id="UP000215914"/>
    </source>
</evidence>
<keyword evidence="4 8" id="KW-0238">DNA-binding</keyword>
<dbReference type="SMR" id="A0A251TUL2"/>
<gene>
    <name evidence="13" type="ORF">HannXRQ_Chr09g0253841</name>
    <name evidence="12" type="ORF">HanXRQr2_Chr09g0385341</name>
</gene>
<dbReference type="CDD" id="cd00086">
    <property type="entry name" value="homeodomain"/>
    <property type="match status" value="1"/>
</dbReference>
<feature type="domain" description="Homeobox" evidence="11">
    <location>
        <begin position="116"/>
        <end position="176"/>
    </location>
</feature>
<proteinExistence type="inferred from homology"/>
<dbReference type="GO" id="GO:0000981">
    <property type="term" value="F:DNA-binding transcription factor activity, RNA polymerase II-specific"/>
    <property type="evidence" value="ECO:0007669"/>
    <property type="project" value="InterPro"/>
</dbReference>